<evidence type="ECO:0000259" key="1">
    <source>
        <dbReference type="Pfam" id="PF13966"/>
    </source>
</evidence>
<keyword evidence="3" id="KW-1185">Reference proteome</keyword>
<dbReference type="Pfam" id="PF13966">
    <property type="entry name" value="zf-RVT"/>
    <property type="match status" value="1"/>
</dbReference>
<evidence type="ECO:0000313" key="2">
    <source>
        <dbReference type="EMBL" id="KAK9706583.1"/>
    </source>
</evidence>
<proteinExistence type="predicted"/>
<feature type="domain" description="Reverse transcriptase zinc-binding" evidence="1">
    <location>
        <begin position="38"/>
        <end position="80"/>
    </location>
</feature>
<name>A0AAW1JN43_SAPOF</name>
<dbReference type="Proteomes" id="UP001443914">
    <property type="component" value="Unassembled WGS sequence"/>
</dbReference>
<sequence>MLPGFQGDWWLQPGGHYSVKSGYKWLCPDGDVVQWRHIAYRRLQTRVRMARFGYVGDMECCLCAGALESAEHLFFECTYSALCVQCISSSLGIYIPSVDTWNWWLKHRFKSLFHKKVVGAAIVALVYYVWKARNHSLHNHVLVRPNVWVKPIISELVYRCKTQISICVRDQVESWLCTLS</sequence>
<evidence type="ECO:0000313" key="3">
    <source>
        <dbReference type="Proteomes" id="UP001443914"/>
    </source>
</evidence>
<dbReference type="AlphaFoldDB" id="A0AAW1JN43"/>
<protein>
    <recommendedName>
        <fullName evidence="1">Reverse transcriptase zinc-binding domain-containing protein</fullName>
    </recommendedName>
</protein>
<dbReference type="InterPro" id="IPR026960">
    <property type="entry name" value="RVT-Znf"/>
</dbReference>
<dbReference type="EMBL" id="JBDFQZ010000007">
    <property type="protein sequence ID" value="KAK9706583.1"/>
    <property type="molecule type" value="Genomic_DNA"/>
</dbReference>
<accession>A0AAW1JN43</accession>
<organism evidence="2 3">
    <name type="scientific">Saponaria officinalis</name>
    <name type="common">Common soapwort</name>
    <name type="synonym">Lychnis saponaria</name>
    <dbReference type="NCBI Taxonomy" id="3572"/>
    <lineage>
        <taxon>Eukaryota</taxon>
        <taxon>Viridiplantae</taxon>
        <taxon>Streptophyta</taxon>
        <taxon>Embryophyta</taxon>
        <taxon>Tracheophyta</taxon>
        <taxon>Spermatophyta</taxon>
        <taxon>Magnoliopsida</taxon>
        <taxon>eudicotyledons</taxon>
        <taxon>Gunneridae</taxon>
        <taxon>Pentapetalae</taxon>
        <taxon>Caryophyllales</taxon>
        <taxon>Caryophyllaceae</taxon>
        <taxon>Caryophylleae</taxon>
        <taxon>Saponaria</taxon>
    </lineage>
</organism>
<gene>
    <name evidence="2" type="ORF">RND81_07G136800</name>
</gene>
<comment type="caution">
    <text evidence="2">The sequence shown here is derived from an EMBL/GenBank/DDBJ whole genome shotgun (WGS) entry which is preliminary data.</text>
</comment>
<reference evidence="2" key="1">
    <citation type="submission" date="2024-03" db="EMBL/GenBank/DDBJ databases">
        <title>WGS assembly of Saponaria officinalis var. Norfolk2.</title>
        <authorList>
            <person name="Jenkins J."/>
            <person name="Shu S."/>
            <person name="Grimwood J."/>
            <person name="Barry K."/>
            <person name="Goodstein D."/>
            <person name="Schmutz J."/>
            <person name="Leebens-Mack J."/>
            <person name="Osbourn A."/>
        </authorList>
    </citation>
    <scope>NUCLEOTIDE SEQUENCE [LARGE SCALE GENOMIC DNA]</scope>
    <source>
        <strain evidence="2">JIC</strain>
    </source>
</reference>